<feature type="transmembrane region" description="Helical" evidence="1">
    <location>
        <begin position="194"/>
        <end position="214"/>
    </location>
</feature>
<feature type="transmembrane region" description="Helical" evidence="1">
    <location>
        <begin position="9"/>
        <end position="29"/>
    </location>
</feature>
<organism evidence="3 4">
    <name type="scientific">Clostridium paridis</name>
    <dbReference type="NCBI Taxonomy" id="2803863"/>
    <lineage>
        <taxon>Bacteria</taxon>
        <taxon>Bacillati</taxon>
        <taxon>Bacillota</taxon>
        <taxon>Clostridia</taxon>
        <taxon>Eubacteriales</taxon>
        <taxon>Clostridiaceae</taxon>
        <taxon>Clostridium</taxon>
    </lineage>
</organism>
<keyword evidence="1" id="KW-0812">Transmembrane</keyword>
<dbReference type="Proteomes" id="UP000623681">
    <property type="component" value="Unassembled WGS sequence"/>
</dbReference>
<accession>A0A937FJ10</accession>
<keyword evidence="4" id="KW-1185">Reference proteome</keyword>
<evidence type="ECO:0000259" key="2">
    <source>
        <dbReference type="SMART" id="SM00460"/>
    </source>
</evidence>
<dbReference type="AlphaFoldDB" id="A0A937FJ10"/>
<dbReference type="InterPro" id="IPR002931">
    <property type="entry name" value="Transglutaminase-like"/>
</dbReference>
<name>A0A937FJ10_9CLOT</name>
<sequence length="738" mass="85148">MKWIRKHRLNLFLISLNVVYILFLLKSAYRVENIDYGNIVGTIVISILLTWTVLGEEVSDRITIPMSIAIFGCLFFIFFISRGANNSIEIINSNLSSGKSTDFKEYRYFIITIVPFIYMWGAYLSKIGSLGILTYLDLSIVAVLWFLGYKEEIIYTMPFLLLAILLTFGANNLKHFLIKEGHDFEEYKITKWKLILFSLGLIAILIGISTKLPYRKVGAYSTKIKANLSINKTKYNDSSDGSFIGYSEGRTGFSQAQDKLGGKLKLNDKEAFKITFLQGEINKQYYFRGNVRDTYIGDRWVSNHQQIVLNDVETSSDNLVREIKELGGKIIEVKISPNIKNESYYAPKYSTDIQDESNQRIYKDGFSNIFFSKNLTNTPYTVTFLDDSFIEKSIIDNKLLKIASDGKISSEVPDFYLQIPNSVTLRTFDLVRNITKDKISSKDKVEAIKKYLEANYEYSLDVSEVPQGQDFIDYFLFTEKKGYCEYFATAMTMMCRISGVPARYVEGFKLSDKRDNDGNYIVTNMDAHAWCEVNYKLDEDISKIKQDNIWQEVDASPTAYEFSEKDSISNFATSNSSNVNASGKVERAKSQKSEDNNSVNIANRNNVTIENDKFFRIIGILIIVMIALRIVLVKRKYKFLREETSAKKIFLYYEKGLSSINILKESYETYGEFIDRIEDVTLSNKLKNLIQLVYLEHYGNEVKLVNGEEYVDYFENYLKKKDGNITYLIKKFFFLRKD</sequence>
<comment type="caution">
    <text evidence="3">The sequence shown here is derived from an EMBL/GenBank/DDBJ whole genome shotgun (WGS) entry which is preliminary data.</text>
</comment>
<keyword evidence="1" id="KW-1133">Transmembrane helix</keyword>
<evidence type="ECO:0000256" key="1">
    <source>
        <dbReference type="SAM" id="Phobius"/>
    </source>
</evidence>
<dbReference type="PANTHER" id="PTHR42736:SF1">
    <property type="entry name" value="PROTEIN-GLUTAMINE GAMMA-GLUTAMYLTRANSFERASE"/>
    <property type="match status" value="1"/>
</dbReference>
<dbReference type="InterPro" id="IPR052901">
    <property type="entry name" value="Bact_TGase-like"/>
</dbReference>
<evidence type="ECO:0000313" key="4">
    <source>
        <dbReference type="Proteomes" id="UP000623681"/>
    </source>
</evidence>
<dbReference type="SUPFAM" id="SSF54001">
    <property type="entry name" value="Cysteine proteinases"/>
    <property type="match status" value="1"/>
</dbReference>
<dbReference type="EMBL" id="JAESWA010000022">
    <property type="protein sequence ID" value="MBL4932551.1"/>
    <property type="molecule type" value="Genomic_DNA"/>
</dbReference>
<feature type="transmembrane region" description="Helical" evidence="1">
    <location>
        <begin position="35"/>
        <end position="55"/>
    </location>
</feature>
<dbReference type="RefSeq" id="WP_202767897.1">
    <property type="nucleotide sequence ID" value="NZ_JAESWA010000022.1"/>
</dbReference>
<feature type="transmembrane region" description="Helical" evidence="1">
    <location>
        <begin position="130"/>
        <end position="147"/>
    </location>
</feature>
<dbReference type="PANTHER" id="PTHR42736">
    <property type="entry name" value="PROTEIN-GLUTAMINE GAMMA-GLUTAMYLTRANSFERASE"/>
    <property type="match status" value="1"/>
</dbReference>
<feature type="transmembrane region" description="Helical" evidence="1">
    <location>
        <begin position="614"/>
        <end position="632"/>
    </location>
</feature>
<feature type="transmembrane region" description="Helical" evidence="1">
    <location>
        <begin position="62"/>
        <end position="80"/>
    </location>
</feature>
<feature type="transmembrane region" description="Helical" evidence="1">
    <location>
        <begin position="153"/>
        <end position="173"/>
    </location>
</feature>
<feature type="transmembrane region" description="Helical" evidence="1">
    <location>
        <begin position="106"/>
        <end position="123"/>
    </location>
</feature>
<dbReference type="InterPro" id="IPR038765">
    <property type="entry name" value="Papain-like_cys_pep_sf"/>
</dbReference>
<reference evidence="3" key="1">
    <citation type="submission" date="2021-01" db="EMBL/GenBank/DDBJ databases">
        <title>Genome public.</title>
        <authorList>
            <person name="Liu C."/>
            <person name="Sun Q."/>
        </authorList>
    </citation>
    <scope>NUCLEOTIDE SEQUENCE</scope>
    <source>
        <strain evidence="3">YIM B02565</strain>
    </source>
</reference>
<protein>
    <submittedName>
        <fullName evidence="3">Transglutaminase domain-containing protein</fullName>
    </submittedName>
</protein>
<evidence type="ECO:0000313" key="3">
    <source>
        <dbReference type="EMBL" id="MBL4932551.1"/>
    </source>
</evidence>
<proteinExistence type="predicted"/>
<feature type="domain" description="Transglutaminase-like" evidence="2">
    <location>
        <begin position="476"/>
        <end position="557"/>
    </location>
</feature>
<gene>
    <name evidence="3" type="ORF">JK634_12080</name>
</gene>
<keyword evidence="1" id="KW-0472">Membrane</keyword>
<dbReference type="SMART" id="SM00460">
    <property type="entry name" value="TGc"/>
    <property type="match status" value="1"/>
</dbReference>
<dbReference type="Pfam" id="PF01841">
    <property type="entry name" value="Transglut_core"/>
    <property type="match status" value="1"/>
</dbReference>
<dbReference type="Gene3D" id="3.10.620.30">
    <property type="match status" value="1"/>
</dbReference>